<dbReference type="EMBL" id="PEVY01000033">
    <property type="protein sequence ID" value="PIU75296.1"/>
    <property type="molecule type" value="Genomic_DNA"/>
</dbReference>
<dbReference type="AlphaFoldDB" id="A0A2M7AXI1"/>
<dbReference type="Proteomes" id="UP000228775">
    <property type="component" value="Unassembled WGS sequence"/>
</dbReference>
<protein>
    <recommendedName>
        <fullName evidence="4">DUF5666 domain-containing protein</fullName>
    </recommendedName>
</protein>
<organism evidence="2 3">
    <name type="scientific">Candidatus Portnoybacteria bacterium CG06_land_8_20_14_3_00_39_12</name>
    <dbReference type="NCBI Taxonomy" id="1974809"/>
    <lineage>
        <taxon>Bacteria</taxon>
        <taxon>Candidatus Portnoyibacteriota</taxon>
    </lineage>
</organism>
<evidence type="ECO:0000256" key="1">
    <source>
        <dbReference type="SAM" id="Phobius"/>
    </source>
</evidence>
<gene>
    <name evidence="2" type="ORF">COS76_01550</name>
</gene>
<name>A0A2M7AXI1_9BACT</name>
<evidence type="ECO:0008006" key="4">
    <source>
        <dbReference type="Google" id="ProtNLM"/>
    </source>
</evidence>
<accession>A0A2M7AXI1</accession>
<reference evidence="3" key="1">
    <citation type="submission" date="2017-09" db="EMBL/GenBank/DDBJ databases">
        <title>Depth-based differentiation of microbial function through sediment-hosted aquifers and enrichment of novel symbionts in the deep terrestrial subsurface.</title>
        <authorList>
            <person name="Probst A.J."/>
            <person name="Ladd B."/>
            <person name="Jarett J.K."/>
            <person name="Geller-Mcgrath D.E."/>
            <person name="Sieber C.M.K."/>
            <person name="Emerson J.B."/>
            <person name="Anantharaman K."/>
            <person name="Thomas B.C."/>
            <person name="Malmstrom R."/>
            <person name="Stieglmeier M."/>
            <person name="Klingl A."/>
            <person name="Woyke T."/>
            <person name="Ryan C.M."/>
            <person name="Banfield J.F."/>
        </authorList>
    </citation>
    <scope>NUCLEOTIDE SEQUENCE [LARGE SCALE GENOMIC DNA]</scope>
</reference>
<comment type="caution">
    <text evidence="2">The sequence shown here is derived from an EMBL/GenBank/DDBJ whole genome shotgun (WGS) entry which is preliminary data.</text>
</comment>
<proteinExistence type="predicted"/>
<sequence length="166" mass="18077">MDTNKFFQSKVFIVIILGIGALVILLFGFKVGEIVGAKKADFSCRWSDNYQRNFGGPRGGFPGGFGDQDFIEANGTFGQIIKVDGSTLIVKGRNDIEKVILVKDATTIKRLQDTIKLSDLKADDSVVVIGQANDSGQIEAKLIRVMPASSKDMTRQMPLPGGPRLR</sequence>
<feature type="transmembrane region" description="Helical" evidence="1">
    <location>
        <begin position="12"/>
        <end position="29"/>
    </location>
</feature>
<keyword evidence="1" id="KW-0812">Transmembrane</keyword>
<evidence type="ECO:0000313" key="2">
    <source>
        <dbReference type="EMBL" id="PIU75296.1"/>
    </source>
</evidence>
<keyword evidence="1" id="KW-1133">Transmembrane helix</keyword>
<keyword evidence="1" id="KW-0472">Membrane</keyword>
<evidence type="ECO:0000313" key="3">
    <source>
        <dbReference type="Proteomes" id="UP000228775"/>
    </source>
</evidence>